<dbReference type="PROSITE" id="PS50082">
    <property type="entry name" value="WD_REPEATS_2"/>
    <property type="match status" value="5"/>
</dbReference>
<feature type="compositionally biased region" description="Polar residues" evidence="2">
    <location>
        <begin position="50"/>
        <end position="59"/>
    </location>
</feature>
<dbReference type="SUPFAM" id="SSF50978">
    <property type="entry name" value="WD40 repeat-like"/>
    <property type="match status" value="1"/>
</dbReference>
<feature type="compositionally biased region" description="Low complexity" evidence="2">
    <location>
        <begin position="602"/>
        <end position="611"/>
    </location>
</feature>
<keyword evidence="1" id="KW-0853">WD repeat</keyword>
<dbReference type="PANTHER" id="PTHR22836">
    <property type="entry name" value="WD40 REPEAT PROTEIN"/>
    <property type="match status" value="1"/>
</dbReference>
<feature type="repeat" description="WD" evidence="1">
    <location>
        <begin position="278"/>
        <end position="303"/>
    </location>
</feature>
<evidence type="ECO:0008006" key="5">
    <source>
        <dbReference type="Google" id="ProtNLM"/>
    </source>
</evidence>
<dbReference type="Proteomes" id="UP000605970">
    <property type="component" value="Unassembled WGS sequence"/>
</dbReference>
<evidence type="ECO:0000313" key="3">
    <source>
        <dbReference type="EMBL" id="KAF7630961.1"/>
    </source>
</evidence>
<dbReference type="InterPro" id="IPR036322">
    <property type="entry name" value="WD40_repeat_dom_sf"/>
</dbReference>
<gene>
    <name evidence="3" type="ORF">Mgra_00008792</name>
</gene>
<dbReference type="SMART" id="SM00320">
    <property type="entry name" value="WD40"/>
    <property type="match status" value="5"/>
</dbReference>
<feature type="region of interest" description="Disordered" evidence="2">
    <location>
        <begin position="454"/>
        <end position="487"/>
    </location>
</feature>
<reference evidence="3" key="1">
    <citation type="journal article" date="2020" name="Ecol. Evol.">
        <title>Genome structure and content of the rice root-knot nematode (Meloidogyne graminicola).</title>
        <authorList>
            <person name="Phan N.T."/>
            <person name="Danchin E.G.J."/>
            <person name="Klopp C."/>
            <person name="Perfus-Barbeoch L."/>
            <person name="Kozlowski D.K."/>
            <person name="Koutsovoulos G.D."/>
            <person name="Lopez-Roques C."/>
            <person name="Bouchez O."/>
            <person name="Zahm M."/>
            <person name="Besnard G."/>
            <person name="Bellafiore S."/>
        </authorList>
    </citation>
    <scope>NUCLEOTIDE SEQUENCE</scope>
    <source>
        <strain evidence="3">VN-18</strain>
    </source>
</reference>
<dbReference type="Gene3D" id="2.130.10.10">
    <property type="entry name" value="YVTN repeat-like/Quinoprotein amine dehydrogenase"/>
    <property type="match status" value="2"/>
</dbReference>
<feature type="repeat" description="WD" evidence="1">
    <location>
        <begin position="353"/>
        <end position="385"/>
    </location>
</feature>
<keyword evidence="4" id="KW-1185">Reference proteome</keyword>
<dbReference type="OrthoDB" id="16717at2759"/>
<dbReference type="GO" id="GO:0005847">
    <property type="term" value="C:mRNA cleavage and polyadenylation specificity factor complex"/>
    <property type="evidence" value="ECO:0007669"/>
    <property type="project" value="TreeGrafter"/>
</dbReference>
<sequence length="619" mass="70302">MIAAALPHVQQQVFQQLASTSMEALQCTESNPVIKPIDPQELSDDPKFDFSTQSSSLSKQGFRFKTPTSRPGDDIPEGPGRRLRKNVANVRKHIDYVANVLNHVEGRLWQQSRFNRTVTQPDILYQNYVLPPASTPDLPVDCVLTKFVRSAMNKVKCPVYSLCWTPEGKRLITGASSGEFTLWNGTAFNFETILQAHDVAIRAMKWSHNDQWLASADHDGFVKYWQPNFNNVHMFQAHKDEPIRSLSFCPTDVKLVTGSDDATARVWDFARCNEERVLRGHGADVRSVDWHPTKALIATGSRDTQQPVKLWDAKTGQSLAWHPVHEGLFVSGGGDGALGYWLVNNDRELALLEQAHDMAIWTLEWHPLGHILATGSNDNNTKFWSRNRPGDTQEDVFGMTTVGGLFSSSSVHNFDDEKEPVQIANDEEQNAPQIPGLGIDESLRRDMNKDFGAIPTSLPGLGGTAGSTAFDQSKRQGQIGGRYQPKRNQRQFERMWMVARPGGGGGQDVYEEYDQEEEEEQQLYMNNELPPPQHFNYLQRSQMMEQQSPPNHLIQQQTQQRPPFYIQNQSFPPQQQYNRPPIRGSNAGYFYPQQPSLHSMKQQQQRQNFQRFPPPPRFF</sequence>
<feature type="region of interest" description="Disordered" evidence="2">
    <location>
        <begin position="598"/>
        <end position="619"/>
    </location>
</feature>
<dbReference type="InterPro" id="IPR015943">
    <property type="entry name" value="WD40/YVTN_repeat-like_dom_sf"/>
</dbReference>
<proteinExistence type="predicted"/>
<comment type="caution">
    <text evidence="3">The sequence shown here is derived from an EMBL/GenBank/DDBJ whole genome shotgun (WGS) entry which is preliminary data.</text>
</comment>
<feature type="repeat" description="WD" evidence="1">
    <location>
        <begin position="236"/>
        <end position="268"/>
    </location>
</feature>
<feature type="repeat" description="WD" evidence="1">
    <location>
        <begin position="194"/>
        <end position="226"/>
    </location>
</feature>
<dbReference type="AlphaFoldDB" id="A0A8S9ZEQ2"/>
<dbReference type="CDD" id="cd00200">
    <property type="entry name" value="WD40"/>
    <property type="match status" value="1"/>
</dbReference>
<dbReference type="PROSITE" id="PS50294">
    <property type="entry name" value="WD_REPEATS_REGION"/>
    <property type="match status" value="3"/>
</dbReference>
<dbReference type="EMBL" id="JABEBT010000123">
    <property type="protein sequence ID" value="KAF7630961.1"/>
    <property type="molecule type" value="Genomic_DNA"/>
</dbReference>
<protein>
    <recommendedName>
        <fullName evidence="5">WD_REPEATS_REGION domain-containing protein</fullName>
    </recommendedName>
</protein>
<evidence type="ECO:0000313" key="4">
    <source>
        <dbReference type="Proteomes" id="UP000605970"/>
    </source>
</evidence>
<feature type="region of interest" description="Disordered" evidence="2">
    <location>
        <begin position="37"/>
        <end position="81"/>
    </location>
</feature>
<feature type="repeat" description="WD" evidence="1">
    <location>
        <begin position="159"/>
        <end position="184"/>
    </location>
</feature>
<dbReference type="Pfam" id="PF00400">
    <property type="entry name" value="WD40"/>
    <property type="match status" value="5"/>
</dbReference>
<evidence type="ECO:0000256" key="2">
    <source>
        <dbReference type="SAM" id="MobiDB-lite"/>
    </source>
</evidence>
<organism evidence="3 4">
    <name type="scientific">Meloidogyne graminicola</name>
    <dbReference type="NCBI Taxonomy" id="189291"/>
    <lineage>
        <taxon>Eukaryota</taxon>
        <taxon>Metazoa</taxon>
        <taxon>Ecdysozoa</taxon>
        <taxon>Nematoda</taxon>
        <taxon>Chromadorea</taxon>
        <taxon>Rhabditida</taxon>
        <taxon>Tylenchina</taxon>
        <taxon>Tylenchomorpha</taxon>
        <taxon>Tylenchoidea</taxon>
        <taxon>Meloidogynidae</taxon>
        <taxon>Meloidogyninae</taxon>
        <taxon>Meloidogyne</taxon>
    </lineage>
</organism>
<name>A0A8S9ZEQ2_9BILA</name>
<dbReference type="PANTHER" id="PTHR22836:SF0">
    <property type="entry name" value="PRE-MRNA 3' END PROCESSING PROTEIN WDR33"/>
    <property type="match status" value="1"/>
</dbReference>
<accession>A0A8S9ZEQ2</accession>
<dbReference type="InterPro" id="IPR001680">
    <property type="entry name" value="WD40_rpt"/>
</dbReference>
<dbReference type="GO" id="GO:0031124">
    <property type="term" value="P:mRNA 3'-end processing"/>
    <property type="evidence" value="ECO:0007669"/>
    <property type="project" value="InterPro"/>
</dbReference>
<dbReference type="InterPro" id="IPR045245">
    <property type="entry name" value="Pfs2-like"/>
</dbReference>
<evidence type="ECO:0000256" key="1">
    <source>
        <dbReference type="PROSITE-ProRule" id="PRU00221"/>
    </source>
</evidence>